<proteinExistence type="predicted"/>
<dbReference type="STRING" id="22663.A0A218XBN9"/>
<dbReference type="Proteomes" id="UP000233551">
    <property type="component" value="Unassembled WGS sequence"/>
</dbReference>
<accession>A0A218XBN9</accession>
<keyword evidence="5" id="KW-1185">Reference proteome</keyword>
<dbReference type="GeneID" id="116207011"/>
<evidence type="ECO:0000313" key="4">
    <source>
        <dbReference type="Proteomes" id="UP000197138"/>
    </source>
</evidence>
<sequence>MADESIDDGEFWLPPQFLEDDLAGDESDLSDLSSPVESVAGSAEDWSDEEDHLAGLRKKMACSTLQGDFNKLDQEKCKGWFRSGSPKSTLHGFGGGCGPMQRLLTPATVHVLCGATSKVPPMKMSEQAQPCGSNRRMVQKSDAGFIPHQLLSQRQLQATHLQRLRQQQMIQSRILGQHQVVHDGPLGQEWPPLQQAHQKNHHVTYQLGRPGAGAMRAAVFLGAPGTRPCTGTGVFLPRQVGARPEPRKRQARSPVLIPAKVVQALNLRFESRGPQTQQQPQSRSNGCFTFGSDGTCRFTSEGFAEPRTIVNHETIQLPPEWTY</sequence>
<comment type="caution">
    <text evidence="2">The sequence shown here is derived from an EMBL/GenBank/DDBJ whole genome shotgun (WGS) entry which is preliminary data.</text>
</comment>
<organism evidence="2 4">
    <name type="scientific">Punica granatum</name>
    <name type="common">Pomegranate</name>
    <dbReference type="NCBI Taxonomy" id="22663"/>
    <lineage>
        <taxon>Eukaryota</taxon>
        <taxon>Viridiplantae</taxon>
        <taxon>Streptophyta</taxon>
        <taxon>Embryophyta</taxon>
        <taxon>Tracheophyta</taxon>
        <taxon>Spermatophyta</taxon>
        <taxon>Magnoliopsida</taxon>
        <taxon>eudicotyledons</taxon>
        <taxon>Gunneridae</taxon>
        <taxon>Pentapetalae</taxon>
        <taxon>rosids</taxon>
        <taxon>malvids</taxon>
        <taxon>Myrtales</taxon>
        <taxon>Lythraceae</taxon>
        <taxon>Punica</taxon>
    </lineage>
</organism>
<feature type="region of interest" description="Disordered" evidence="1">
    <location>
        <begin position="21"/>
        <end position="47"/>
    </location>
</feature>
<evidence type="ECO:0000313" key="2">
    <source>
        <dbReference type="EMBL" id="OWM81772.1"/>
    </source>
</evidence>
<protein>
    <submittedName>
        <fullName evidence="2">Uncharacterized protein</fullName>
    </submittedName>
</protein>
<dbReference type="EMBL" id="MTKT01002214">
    <property type="protein sequence ID" value="OWM81772.1"/>
    <property type="molecule type" value="Genomic_DNA"/>
</dbReference>
<dbReference type="PANTHER" id="PTHR33356">
    <property type="entry name" value="TIP41-LIKE PROTEIN"/>
    <property type="match status" value="1"/>
</dbReference>
<reference evidence="2" key="2">
    <citation type="submission" date="2017-06" db="EMBL/GenBank/DDBJ databases">
        <title>The pomegranate genome and the genomics of punicalagin biosynthesis.</title>
        <authorList>
            <person name="Xu C."/>
        </authorList>
    </citation>
    <scope>NUCLEOTIDE SEQUENCE [LARGE SCALE GENOMIC DNA]</scope>
    <source>
        <tissue evidence="2">Fresh leaf</tissue>
    </source>
</reference>
<reference evidence="3 5" key="3">
    <citation type="submission" date="2017-11" db="EMBL/GenBank/DDBJ databases">
        <title>De-novo sequencing of pomegranate (Punica granatum L.) genome.</title>
        <authorList>
            <person name="Akparov Z."/>
            <person name="Amiraslanov A."/>
            <person name="Hajiyeva S."/>
            <person name="Abbasov M."/>
            <person name="Kaur K."/>
            <person name="Hamwieh A."/>
            <person name="Solovyev V."/>
            <person name="Salamov A."/>
            <person name="Braich B."/>
            <person name="Kosarev P."/>
            <person name="Mahmoud A."/>
            <person name="Hajiyev E."/>
            <person name="Babayeva S."/>
            <person name="Izzatullayeva V."/>
            <person name="Mammadov A."/>
            <person name="Mammadov A."/>
            <person name="Sharifova S."/>
            <person name="Ojaghi J."/>
            <person name="Eynullazada K."/>
            <person name="Bayramov B."/>
            <person name="Abdulazimova A."/>
            <person name="Shahmuradov I."/>
        </authorList>
    </citation>
    <scope>NUCLEOTIDE SEQUENCE [LARGE SCALE GENOMIC DNA]</scope>
    <source>
        <strain evidence="3">AG2017</strain>
        <strain evidence="5">cv. AG2017</strain>
        <tissue evidence="3">Leaf</tissue>
    </source>
</reference>
<dbReference type="EMBL" id="PGOL01003048">
    <property type="protein sequence ID" value="PKI43421.1"/>
    <property type="molecule type" value="Genomic_DNA"/>
</dbReference>
<gene>
    <name evidence="2" type="ORF">CDL15_Pgr007810</name>
    <name evidence="3" type="ORF">CRG98_036178</name>
</gene>
<evidence type="ECO:0000256" key="1">
    <source>
        <dbReference type="SAM" id="MobiDB-lite"/>
    </source>
</evidence>
<evidence type="ECO:0000313" key="5">
    <source>
        <dbReference type="Proteomes" id="UP000233551"/>
    </source>
</evidence>
<dbReference type="AlphaFoldDB" id="A0A218XBN9"/>
<dbReference type="PANTHER" id="PTHR33356:SF5">
    <property type="entry name" value="TIP41-LIKE PROTEIN"/>
    <property type="match status" value="1"/>
</dbReference>
<dbReference type="Proteomes" id="UP000197138">
    <property type="component" value="Unassembled WGS sequence"/>
</dbReference>
<evidence type="ECO:0000313" key="3">
    <source>
        <dbReference type="EMBL" id="PKI43421.1"/>
    </source>
</evidence>
<dbReference type="OrthoDB" id="747893at2759"/>
<reference evidence="4" key="1">
    <citation type="journal article" date="2017" name="Plant J.">
        <title>The pomegranate (Punica granatum L.) genome and the genomics of punicalagin biosynthesis.</title>
        <authorList>
            <person name="Qin G."/>
            <person name="Xu C."/>
            <person name="Ming R."/>
            <person name="Tang H."/>
            <person name="Guyot R."/>
            <person name="Kramer E.M."/>
            <person name="Hu Y."/>
            <person name="Yi X."/>
            <person name="Qi Y."/>
            <person name="Xu X."/>
            <person name="Gao Z."/>
            <person name="Pan H."/>
            <person name="Jian J."/>
            <person name="Tian Y."/>
            <person name="Yue Z."/>
            <person name="Xu Y."/>
        </authorList>
    </citation>
    <scope>NUCLEOTIDE SEQUENCE [LARGE SCALE GENOMIC DNA]</scope>
    <source>
        <strain evidence="4">cv. Dabenzi</strain>
    </source>
</reference>
<name>A0A218XBN9_PUNGR</name>